<dbReference type="InterPro" id="IPR019356">
    <property type="entry name" value="Menorin_dom"/>
</dbReference>
<dbReference type="OMA" id="CTVSTGW"/>
<dbReference type="RefSeq" id="XP_027195489.1">
    <property type="nucleotide sequence ID" value="XM_027339688.1"/>
</dbReference>
<dbReference type="PANTHER" id="PTHR21184:SF6">
    <property type="entry name" value="CONSERVED PLASMA MEMBRANE PROTEIN"/>
    <property type="match status" value="1"/>
</dbReference>
<evidence type="ECO:0000313" key="2">
    <source>
        <dbReference type="Proteomes" id="UP000515146"/>
    </source>
</evidence>
<protein>
    <submittedName>
        <fullName evidence="3">Protein FAM151B-like</fullName>
    </submittedName>
</protein>
<gene>
    <name evidence="3" type="primary">LOC113790074</name>
</gene>
<evidence type="ECO:0000313" key="3">
    <source>
        <dbReference type="RefSeq" id="XP_027195489.1"/>
    </source>
</evidence>
<name>A0A6P6XUA5_DERPT</name>
<dbReference type="AlphaFoldDB" id="A0A6P6XUA5"/>
<dbReference type="Pfam" id="PF10223">
    <property type="entry name" value="Menorin_N"/>
    <property type="match status" value="1"/>
</dbReference>
<proteinExistence type="inferred from homology"/>
<dbReference type="GO" id="GO:0005615">
    <property type="term" value="C:extracellular space"/>
    <property type="evidence" value="ECO:0007669"/>
    <property type="project" value="TreeGrafter"/>
</dbReference>
<keyword evidence="2" id="KW-1185">Reference proteome</keyword>
<organism evidence="2 3">
    <name type="scientific">Dermatophagoides pteronyssinus</name>
    <name type="common">European house dust mite</name>
    <dbReference type="NCBI Taxonomy" id="6956"/>
    <lineage>
        <taxon>Eukaryota</taxon>
        <taxon>Metazoa</taxon>
        <taxon>Ecdysozoa</taxon>
        <taxon>Arthropoda</taxon>
        <taxon>Chelicerata</taxon>
        <taxon>Arachnida</taxon>
        <taxon>Acari</taxon>
        <taxon>Acariformes</taxon>
        <taxon>Sarcoptiformes</taxon>
        <taxon>Astigmata</taxon>
        <taxon>Psoroptidia</taxon>
        <taxon>Analgoidea</taxon>
        <taxon>Pyroglyphidae</taxon>
        <taxon>Dermatophagoidinae</taxon>
        <taxon>Dermatophagoides</taxon>
    </lineage>
</organism>
<comment type="similarity">
    <text evidence="1">Belongs to the menorin family.</text>
</comment>
<dbReference type="InParanoid" id="A0A6P6XUA5"/>
<evidence type="ECO:0000256" key="1">
    <source>
        <dbReference type="ARBA" id="ARBA00044953"/>
    </source>
</evidence>
<dbReference type="KEGG" id="dpte:113790074"/>
<dbReference type="PANTHER" id="PTHR21184">
    <property type="entry name" value="MENORIN (DENDRITIC BRANCHING PROTEIN)"/>
    <property type="match status" value="1"/>
</dbReference>
<reference evidence="3" key="1">
    <citation type="submission" date="2025-08" db="UniProtKB">
        <authorList>
            <consortium name="RefSeq"/>
        </authorList>
    </citation>
    <scope>IDENTIFICATION</scope>
    <source>
        <strain evidence="3">Airmid</strain>
    </source>
</reference>
<sequence length="335" mass="37185">MIGFQCSTTITQPSCLGRTIFPSSVATSSTHSNSSVTNGIGNGIGSSSSSSSSSTNSSTTTSTTTFHNRIQISPNLIDYFPLNGDGLRLNWAHAVNNRQKLLTSLRNDDLMIEGDVSLAETSRYPVPIMAHPPNNISDLTLEDFLIEIVRSNCAKGIKLDFKSTRVVEPAFRVLARHVDFIKGPIVLNADILAGPNNPETTPVDAWTFLMLCRTRFPKAIISIGWTTNLDGQIKIGYSREMIDHMSSLVREYNLMQPLTFPVNATLLKYSICEIQRLLFQVPNSTLTVWAHPEEFANNNLTLHDLFIIRKAFSINSVFYDMPSEVINELRRASNI</sequence>
<dbReference type="OrthoDB" id="413402at2759"/>
<accession>A0A6P6XUA5</accession>
<dbReference type="Proteomes" id="UP000515146">
    <property type="component" value="Unplaced"/>
</dbReference>
<dbReference type="FunCoup" id="A0A6P6XUA5">
    <property type="interactions" value="46"/>
</dbReference>